<name>A0A0F3GLF0_9BACT</name>
<feature type="domain" description="MAE-28990/MAE-18760-like HEPN" evidence="1">
    <location>
        <begin position="4"/>
        <end position="50"/>
    </location>
</feature>
<dbReference type="EMBL" id="LACI01002657">
    <property type="protein sequence ID" value="KJU81513.1"/>
    <property type="molecule type" value="Genomic_DNA"/>
</dbReference>
<proteinExistence type="predicted"/>
<dbReference type="Pfam" id="PF18737">
    <property type="entry name" value="HEPN_MAE_28990"/>
    <property type="match status" value="1"/>
</dbReference>
<evidence type="ECO:0000259" key="1">
    <source>
        <dbReference type="Pfam" id="PF18737"/>
    </source>
</evidence>
<comment type="caution">
    <text evidence="2">The sequence shown here is derived from an EMBL/GenBank/DDBJ whole genome shotgun (WGS) entry which is preliminary data.</text>
</comment>
<gene>
    <name evidence="2" type="ORF">MBAV_006298</name>
</gene>
<organism evidence="2 3">
    <name type="scientific">Candidatus Magnetobacterium bavaricum</name>
    <dbReference type="NCBI Taxonomy" id="29290"/>
    <lineage>
        <taxon>Bacteria</taxon>
        <taxon>Pseudomonadati</taxon>
        <taxon>Nitrospirota</taxon>
        <taxon>Thermodesulfovibrionia</taxon>
        <taxon>Thermodesulfovibrionales</taxon>
        <taxon>Candidatus Magnetobacteriaceae</taxon>
        <taxon>Candidatus Magnetobacterium</taxon>
    </lineage>
</organism>
<dbReference type="Proteomes" id="UP000033423">
    <property type="component" value="Unassembled WGS sequence"/>
</dbReference>
<protein>
    <recommendedName>
        <fullName evidence="1">MAE-28990/MAE-18760-like HEPN domain-containing protein</fullName>
    </recommendedName>
</protein>
<sequence>MVYLDELVKIRNNLSHGKLNDIKPNELIQLSCKALEYLDKLLDSISFLANYPLFYAKSIQVNKQRLQTPKFDHTLSKMEGASPLFIAESKEFTCFTEPKDVILQYKLDNKFLTLTPFILHE</sequence>
<evidence type="ECO:0000313" key="3">
    <source>
        <dbReference type="Proteomes" id="UP000033423"/>
    </source>
</evidence>
<evidence type="ECO:0000313" key="2">
    <source>
        <dbReference type="EMBL" id="KJU81513.1"/>
    </source>
</evidence>
<keyword evidence="3" id="KW-1185">Reference proteome</keyword>
<dbReference type="InterPro" id="IPR040788">
    <property type="entry name" value="HEPN_MAE_28990"/>
</dbReference>
<accession>A0A0F3GLF0</accession>
<reference evidence="2 3" key="1">
    <citation type="submission" date="2015-02" db="EMBL/GenBank/DDBJ databases">
        <title>Single-cell genomics of uncultivated deep-branching MTB reveals a conserved set of magnetosome genes.</title>
        <authorList>
            <person name="Kolinko S."/>
            <person name="Richter M."/>
            <person name="Glockner F.O."/>
            <person name="Brachmann A."/>
            <person name="Schuler D."/>
        </authorList>
    </citation>
    <scope>NUCLEOTIDE SEQUENCE [LARGE SCALE GENOMIC DNA]</scope>
    <source>
        <strain evidence="2">TM-1</strain>
    </source>
</reference>
<dbReference type="AlphaFoldDB" id="A0A0F3GLF0"/>